<dbReference type="Proteomes" id="UP001254608">
    <property type="component" value="Unassembled WGS sequence"/>
</dbReference>
<dbReference type="Pfam" id="PF00483">
    <property type="entry name" value="NTP_transferase"/>
    <property type="match status" value="1"/>
</dbReference>
<evidence type="ECO:0000313" key="4">
    <source>
        <dbReference type="EMBL" id="MDT0498773.1"/>
    </source>
</evidence>
<evidence type="ECO:0000313" key="5">
    <source>
        <dbReference type="Proteomes" id="UP001254608"/>
    </source>
</evidence>
<name>A0ABU2WLL1_9GAMM</name>
<dbReference type="Gene3D" id="3.90.550.10">
    <property type="entry name" value="Spore Coat Polysaccharide Biosynthesis Protein SpsA, Chain A"/>
    <property type="match status" value="1"/>
</dbReference>
<organism evidence="4 5">
    <name type="scientific">Banduia mediterranea</name>
    <dbReference type="NCBI Taxonomy" id="3075609"/>
    <lineage>
        <taxon>Bacteria</taxon>
        <taxon>Pseudomonadati</taxon>
        <taxon>Pseudomonadota</taxon>
        <taxon>Gammaproteobacteria</taxon>
        <taxon>Nevskiales</taxon>
        <taxon>Algiphilaceae</taxon>
        <taxon>Banduia</taxon>
    </lineage>
</organism>
<evidence type="ECO:0000259" key="3">
    <source>
        <dbReference type="Pfam" id="PF00483"/>
    </source>
</evidence>
<dbReference type="CDD" id="cd02523">
    <property type="entry name" value="PC_cytidylyltransferase"/>
    <property type="match status" value="1"/>
</dbReference>
<keyword evidence="2 4" id="KW-0548">Nucleotidyltransferase</keyword>
<gene>
    <name evidence="4" type="ORF">RM530_15595</name>
</gene>
<evidence type="ECO:0000256" key="1">
    <source>
        <dbReference type="ARBA" id="ARBA00022679"/>
    </source>
</evidence>
<dbReference type="PANTHER" id="PTHR43584:SF8">
    <property type="entry name" value="N-ACETYLMURAMATE ALPHA-1-PHOSPHATE URIDYLYLTRANSFERASE"/>
    <property type="match status" value="1"/>
</dbReference>
<dbReference type="PANTHER" id="PTHR43584">
    <property type="entry name" value="NUCLEOTIDYL TRANSFERASE"/>
    <property type="match status" value="1"/>
</dbReference>
<sequence>MQKPERAIILSAGQGSRLLPLTEQMPKCLIDISGRSMLEWQLQGLAAVGLRETVVVTGFRADLVEEALRRITPAGLRVRTLFNPFYKLADNLASCWMVREEFKGGCLLINGDTLFEAEIARRLVASPAAPITVAIDRKPRYDSDDMKVETAGDRLRAIGKTLAAEQVTGESIGFLRFDADGAACFVDEIERTMRTAEGPGLWYLSAIHKLAKAGTDVRTALIEGLQWGELDFQADLVRARALTAGWLGNNDVSGAQAAALIA</sequence>
<dbReference type="GO" id="GO:0016779">
    <property type="term" value="F:nucleotidyltransferase activity"/>
    <property type="evidence" value="ECO:0007669"/>
    <property type="project" value="UniProtKB-KW"/>
</dbReference>
<proteinExistence type="predicted"/>
<comment type="caution">
    <text evidence="4">The sequence shown here is derived from an EMBL/GenBank/DDBJ whole genome shotgun (WGS) entry which is preliminary data.</text>
</comment>
<keyword evidence="1" id="KW-0808">Transferase</keyword>
<protein>
    <submittedName>
        <fullName evidence="4">Phosphocholine cytidylyltransferase family protein</fullName>
    </submittedName>
</protein>
<accession>A0ABU2WLL1</accession>
<reference evidence="4 5" key="1">
    <citation type="submission" date="2023-09" db="EMBL/GenBank/DDBJ databases">
        <authorList>
            <person name="Rey-Velasco X."/>
        </authorList>
    </citation>
    <scope>NUCLEOTIDE SEQUENCE [LARGE SCALE GENOMIC DNA]</scope>
    <source>
        <strain evidence="4 5">W345</strain>
    </source>
</reference>
<keyword evidence="5" id="KW-1185">Reference proteome</keyword>
<dbReference type="SUPFAM" id="SSF53448">
    <property type="entry name" value="Nucleotide-diphospho-sugar transferases"/>
    <property type="match status" value="1"/>
</dbReference>
<feature type="domain" description="Nucleotidyl transferase" evidence="3">
    <location>
        <begin position="7"/>
        <end position="122"/>
    </location>
</feature>
<evidence type="ECO:0000256" key="2">
    <source>
        <dbReference type="ARBA" id="ARBA00022695"/>
    </source>
</evidence>
<dbReference type="InterPro" id="IPR005835">
    <property type="entry name" value="NTP_transferase_dom"/>
</dbReference>
<dbReference type="EMBL" id="JAVRIC010000026">
    <property type="protein sequence ID" value="MDT0498773.1"/>
    <property type="molecule type" value="Genomic_DNA"/>
</dbReference>
<dbReference type="InterPro" id="IPR029044">
    <property type="entry name" value="Nucleotide-diphossugar_trans"/>
</dbReference>
<dbReference type="RefSeq" id="WP_311366185.1">
    <property type="nucleotide sequence ID" value="NZ_JAVRIC010000026.1"/>
</dbReference>
<dbReference type="InterPro" id="IPR050065">
    <property type="entry name" value="GlmU-like"/>
</dbReference>